<proteinExistence type="predicted"/>
<gene>
    <name evidence="1" type="ORF">GGP41_004911</name>
</gene>
<dbReference type="CDD" id="cd03443">
    <property type="entry name" value="PaaI_thioesterase"/>
    <property type="match status" value="1"/>
</dbReference>
<sequence>MASHIIAEIALHIVMTATSEHLQVFAPLSWATPYLTSPKWMVCDRERGSEPGEDTDRFCRDTMRANHGVQYWVELHEQPSNPGGKITKSISLVKFGTGLNGFPGICHGGALFTLMDEAMCYIVVANTVVEHGVAFMKAGEDQWRLQLFHGKSAQEVLKGRLVTASMDTKLLAPVLCPGIVGIETDVLEDKGNMMRIRAIMRDRQGKPVVKAEGLWVRVGGAAKL</sequence>
<evidence type="ECO:0000313" key="2">
    <source>
        <dbReference type="Proteomes" id="UP000624244"/>
    </source>
</evidence>
<dbReference type="InterPro" id="IPR052061">
    <property type="entry name" value="PTE-AB_protein"/>
</dbReference>
<dbReference type="AlphaFoldDB" id="A0A8H5ZAT7"/>
<reference evidence="1" key="1">
    <citation type="submission" date="2019-11" db="EMBL/GenBank/DDBJ databases">
        <title>Bipolaris sorokiniana Genome sequencing.</title>
        <authorList>
            <person name="Wang H."/>
        </authorList>
    </citation>
    <scope>NUCLEOTIDE SEQUENCE</scope>
</reference>
<dbReference type="Gene3D" id="3.10.129.10">
    <property type="entry name" value="Hotdog Thioesterase"/>
    <property type="match status" value="1"/>
</dbReference>
<accession>A0A8H5ZAT7</accession>
<comment type="caution">
    <text evidence="1">The sequence shown here is derived from an EMBL/GenBank/DDBJ whole genome shotgun (WGS) entry which is preliminary data.</text>
</comment>
<evidence type="ECO:0000313" key="1">
    <source>
        <dbReference type="EMBL" id="KAF5846806.1"/>
    </source>
</evidence>
<dbReference type="PANTHER" id="PTHR47260">
    <property type="entry name" value="UPF0644 PROTEIN PB2B4.06"/>
    <property type="match status" value="1"/>
</dbReference>
<organism evidence="1 2">
    <name type="scientific">Cochliobolus sativus</name>
    <name type="common">Common root rot and spot blotch fungus</name>
    <name type="synonym">Bipolaris sorokiniana</name>
    <dbReference type="NCBI Taxonomy" id="45130"/>
    <lineage>
        <taxon>Eukaryota</taxon>
        <taxon>Fungi</taxon>
        <taxon>Dikarya</taxon>
        <taxon>Ascomycota</taxon>
        <taxon>Pezizomycotina</taxon>
        <taxon>Dothideomycetes</taxon>
        <taxon>Pleosporomycetidae</taxon>
        <taxon>Pleosporales</taxon>
        <taxon>Pleosporineae</taxon>
        <taxon>Pleosporaceae</taxon>
        <taxon>Bipolaris</taxon>
    </lineage>
</organism>
<dbReference type="SUPFAM" id="SSF54637">
    <property type="entry name" value="Thioesterase/thiol ester dehydrase-isomerase"/>
    <property type="match status" value="1"/>
</dbReference>
<protein>
    <recommendedName>
        <fullName evidence="3">Thioesterase domain-containing protein</fullName>
    </recommendedName>
</protein>
<dbReference type="Proteomes" id="UP000624244">
    <property type="component" value="Unassembled WGS sequence"/>
</dbReference>
<dbReference type="PANTHER" id="PTHR47260:SF3">
    <property type="entry name" value="THIOESTERASE FAMILY PROTEIN (AFU_ORTHOLOGUE AFUA_7G03960)"/>
    <property type="match status" value="1"/>
</dbReference>
<dbReference type="EMBL" id="WNKQ01000015">
    <property type="protein sequence ID" value="KAF5846806.1"/>
    <property type="molecule type" value="Genomic_DNA"/>
</dbReference>
<dbReference type="InterPro" id="IPR029069">
    <property type="entry name" value="HotDog_dom_sf"/>
</dbReference>
<evidence type="ECO:0008006" key="3">
    <source>
        <dbReference type="Google" id="ProtNLM"/>
    </source>
</evidence>
<name>A0A8H5ZAT7_COCSA</name>